<dbReference type="RefSeq" id="WP_256539384.1">
    <property type="nucleotide sequence ID" value="NZ_JANHOH010000002.1"/>
</dbReference>
<gene>
    <name evidence="3" type="ORF">NPE20_14565</name>
</gene>
<dbReference type="Proteomes" id="UP001204376">
    <property type="component" value="Unassembled WGS sequence"/>
</dbReference>
<dbReference type="InterPro" id="IPR006016">
    <property type="entry name" value="UspA"/>
</dbReference>
<comment type="similarity">
    <text evidence="1">Belongs to the universal stress protein A family.</text>
</comment>
<dbReference type="Gene3D" id="3.40.50.12370">
    <property type="match status" value="1"/>
</dbReference>
<organism evidence="3 4">
    <name type="scientific">Mucilaginibacter aquariorum</name>
    <dbReference type="NCBI Taxonomy" id="2967225"/>
    <lineage>
        <taxon>Bacteria</taxon>
        <taxon>Pseudomonadati</taxon>
        <taxon>Bacteroidota</taxon>
        <taxon>Sphingobacteriia</taxon>
        <taxon>Sphingobacteriales</taxon>
        <taxon>Sphingobacteriaceae</taxon>
        <taxon>Mucilaginibacter</taxon>
    </lineage>
</organism>
<dbReference type="EMBL" id="JANHOH010000002">
    <property type="protein sequence ID" value="MCQ6959197.1"/>
    <property type="molecule type" value="Genomic_DNA"/>
</dbReference>
<protein>
    <submittedName>
        <fullName evidence="3">Universal stress protein</fullName>
    </submittedName>
</protein>
<keyword evidence="4" id="KW-1185">Reference proteome</keyword>
<dbReference type="Pfam" id="PF00582">
    <property type="entry name" value="Usp"/>
    <property type="match status" value="1"/>
</dbReference>
<evidence type="ECO:0000313" key="4">
    <source>
        <dbReference type="Proteomes" id="UP001204376"/>
    </source>
</evidence>
<dbReference type="PANTHER" id="PTHR46268:SF6">
    <property type="entry name" value="UNIVERSAL STRESS PROTEIN UP12"/>
    <property type="match status" value="1"/>
</dbReference>
<dbReference type="CDD" id="cd00293">
    <property type="entry name" value="USP-like"/>
    <property type="match status" value="1"/>
</dbReference>
<evidence type="ECO:0000259" key="2">
    <source>
        <dbReference type="Pfam" id="PF00582"/>
    </source>
</evidence>
<dbReference type="SUPFAM" id="SSF52402">
    <property type="entry name" value="Adenine nucleotide alpha hydrolases-like"/>
    <property type="match status" value="2"/>
</dbReference>
<reference evidence="3 4" key="1">
    <citation type="submission" date="2022-07" db="EMBL/GenBank/DDBJ databases">
        <title>Mucilaginibacter sp. JC4.</title>
        <authorList>
            <person name="Le V."/>
            <person name="Ko S.-R."/>
            <person name="Ahn C.-Y."/>
            <person name="Oh H.-M."/>
        </authorList>
    </citation>
    <scope>NUCLEOTIDE SEQUENCE [LARGE SCALE GENOMIC DNA]</scope>
    <source>
        <strain evidence="3 4">JC4</strain>
    </source>
</reference>
<comment type="caution">
    <text evidence="3">The sequence shown here is derived from an EMBL/GenBank/DDBJ whole genome shotgun (WGS) entry which is preliminary data.</text>
</comment>
<sequence length="280" mass="32077">MEKILVTTDQSDNSKAAIRYAIKLAEARNAELVVLHVYHLLKPFKWSEHQYEQYTQTFKDKTIAELSAFIKAVYNGMDEPKINYKLALYDHVDVTDGIAEYARAHQCSYICISTRGAGAVEKLFGTHTSGLISRSEVPVLCIPSTCHLKDLNHILYATDMTDYKNELEKIVDFARPLHASVEMMHVSYLYEFVFDKQLMEASLKKQVNYTVSIHNRKRDITNALLEDIDAAVKLSRPSLLVLFTHHSRSVFDKLLFDSNAEKYSFYGKVPLLTFNKRPGK</sequence>
<accession>A0ABT1T3U9</accession>
<evidence type="ECO:0000313" key="3">
    <source>
        <dbReference type="EMBL" id="MCQ6959197.1"/>
    </source>
</evidence>
<name>A0ABT1T3U9_9SPHI</name>
<proteinExistence type="inferred from homology"/>
<evidence type="ECO:0000256" key="1">
    <source>
        <dbReference type="ARBA" id="ARBA00008791"/>
    </source>
</evidence>
<dbReference type="PANTHER" id="PTHR46268">
    <property type="entry name" value="STRESS RESPONSE PROTEIN NHAX"/>
    <property type="match status" value="1"/>
</dbReference>
<feature type="domain" description="UspA" evidence="2">
    <location>
        <begin position="2"/>
        <end position="143"/>
    </location>
</feature>